<proteinExistence type="inferred from homology"/>
<dbReference type="EMBL" id="JASCZI010151549">
    <property type="protein sequence ID" value="MED6173454.1"/>
    <property type="molecule type" value="Genomic_DNA"/>
</dbReference>
<dbReference type="Gene3D" id="3.20.20.80">
    <property type="entry name" value="Glycosidases"/>
    <property type="match status" value="1"/>
</dbReference>
<feature type="active site" description="Nucleophile" evidence="3">
    <location>
        <position position="423"/>
    </location>
</feature>
<dbReference type="InterPro" id="IPR033132">
    <property type="entry name" value="GH_1_N_CS"/>
</dbReference>
<sequence>MRVKCFSCLIWLLSIVTLLFTTGSESTSSTPPTAPPSHYTKSFNRSLFPLDFVFGAGSAAYQSEGAANIDGRGASIWDTFTKQHPEKIADHSNGDVADDFYHRYKSDIKFAKEIGLDSLRFSISWPRIFPDGKGKVNPLGVQFYNALIDEILSNGLTPFVTLFHWDLPQALEDEYGGFLGSQIVVDFGNYVEFCFKTFGDRVKHWVTLNEPLSYSMNGYNGGTFAPGRCSNYVGNCSSGNSATEPYIVAHHLILSHAKAVSLYKTRYQAYQKGQIGITLVTHWMEPKSNSSADRKAAKRALDFWFGWYAHPITYGDYPESMRSLVGSRLPKFKKNESENLKGSYDFLGVNYYTTNFAENAPSTNTVNHSFLTDMDTILSTVRHGVAVGTPTALNWLFIYPEGLHHLLLYIKDNYKNPTIYITENGVAEANNASKPIKEALKDSIRIRYHDGHLKSLLQAIKDGVKVKGYYAWSFLDDFEWDAGYTFRFGLIYVDFKNNLRRYLKYSAYWLKLFLVKE</sequence>
<evidence type="ECO:0000256" key="1">
    <source>
        <dbReference type="ARBA" id="ARBA00010838"/>
    </source>
</evidence>
<keyword evidence="5" id="KW-0326">Glycosidase</keyword>
<dbReference type="PRINTS" id="PR00131">
    <property type="entry name" value="GLHYDRLASE1"/>
</dbReference>
<keyword evidence="2 5" id="KW-0378">Hydrolase</keyword>
<dbReference type="InterPro" id="IPR018120">
    <property type="entry name" value="Glyco_hydro_1_AS"/>
</dbReference>
<gene>
    <name evidence="7" type="ORF">PIB30_059592</name>
</gene>
<organism evidence="7 8">
    <name type="scientific">Stylosanthes scabra</name>
    <dbReference type="NCBI Taxonomy" id="79078"/>
    <lineage>
        <taxon>Eukaryota</taxon>
        <taxon>Viridiplantae</taxon>
        <taxon>Streptophyta</taxon>
        <taxon>Embryophyta</taxon>
        <taxon>Tracheophyta</taxon>
        <taxon>Spermatophyta</taxon>
        <taxon>Magnoliopsida</taxon>
        <taxon>eudicotyledons</taxon>
        <taxon>Gunneridae</taxon>
        <taxon>Pentapetalae</taxon>
        <taxon>rosids</taxon>
        <taxon>fabids</taxon>
        <taxon>Fabales</taxon>
        <taxon>Fabaceae</taxon>
        <taxon>Papilionoideae</taxon>
        <taxon>50 kb inversion clade</taxon>
        <taxon>dalbergioids sensu lato</taxon>
        <taxon>Dalbergieae</taxon>
        <taxon>Pterocarpus clade</taxon>
        <taxon>Stylosanthes</taxon>
    </lineage>
</organism>
<evidence type="ECO:0000256" key="3">
    <source>
        <dbReference type="PROSITE-ProRule" id="PRU10055"/>
    </source>
</evidence>
<evidence type="ECO:0000256" key="6">
    <source>
        <dbReference type="SAM" id="SignalP"/>
    </source>
</evidence>
<comment type="caution">
    <text evidence="7">The sequence shown here is derived from an EMBL/GenBank/DDBJ whole genome shotgun (WGS) entry which is preliminary data.</text>
</comment>
<evidence type="ECO:0000313" key="7">
    <source>
        <dbReference type="EMBL" id="MED6173454.1"/>
    </source>
</evidence>
<dbReference type="SUPFAM" id="SSF51445">
    <property type="entry name" value="(Trans)glycosidases"/>
    <property type="match status" value="1"/>
</dbReference>
<evidence type="ECO:0000256" key="5">
    <source>
        <dbReference type="RuleBase" id="RU004468"/>
    </source>
</evidence>
<dbReference type="Proteomes" id="UP001341840">
    <property type="component" value="Unassembled WGS sequence"/>
</dbReference>
<reference evidence="7 8" key="1">
    <citation type="journal article" date="2023" name="Plants (Basel)">
        <title>Bridging the Gap: Combining Genomics and Transcriptomics Approaches to Understand Stylosanthes scabra, an Orphan Legume from the Brazilian Caatinga.</title>
        <authorList>
            <person name="Ferreira-Neto J.R.C."/>
            <person name="da Silva M.D."/>
            <person name="Binneck E."/>
            <person name="de Melo N.F."/>
            <person name="da Silva R.H."/>
            <person name="de Melo A.L.T.M."/>
            <person name="Pandolfi V."/>
            <person name="Bustamante F.O."/>
            <person name="Brasileiro-Vidal A.C."/>
            <person name="Benko-Iseppon A.M."/>
        </authorList>
    </citation>
    <scope>NUCLEOTIDE SEQUENCE [LARGE SCALE GENOMIC DNA]</scope>
    <source>
        <tissue evidence="7">Leaves</tissue>
    </source>
</reference>
<evidence type="ECO:0000256" key="2">
    <source>
        <dbReference type="ARBA" id="ARBA00022801"/>
    </source>
</evidence>
<feature type="chain" id="PRO_5046826920" evidence="6">
    <location>
        <begin position="27"/>
        <end position="517"/>
    </location>
</feature>
<dbReference type="InterPro" id="IPR001360">
    <property type="entry name" value="Glyco_hydro_1"/>
</dbReference>
<dbReference type="Pfam" id="PF00232">
    <property type="entry name" value="Glyco_hydro_1"/>
    <property type="match status" value="1"/>
</dbReference>
<evidence type="ECO:0000313" key="8">
    <source>
        <dbReference type="Proteomes" id="UP001341840"/>
    </source>
</evidence>
<dbReference type="PROSITE" id="PS00572">
    <property type="entry name" value="GLYCOSYL_HYDROL_F1_1"/>
    <property type="match status" value="1"/>
</dbReference>
<feature type="signal peptide" evidence="6">
    <location>
        <begin position="1"/>
        <end position="26"/>
    </location>
</feature>
<keyword evidence="8" id="KW-1185">Reference proteome</keyword>
<protein>
    <submittedName>
        <fullName evidence="7">Uncharacterized protein</fullName>
    </submittedName>
</protein>
<dbReference type="PROSITE" id="PS00653">
    <property type="entry name" value="GLYCOSYL_HYDROL_F1_2"/>
    <property type="match status" value="1"/>
</dbReference>
<name>A0ABU6VJV2_9FABA</name>
<dbReference type="PANTHER" id="PTHR10353:SF297">
    <property type="entry name" value="VICIANIN HYDROLASE-LIKE"/>
    <property type="match status" value="1"/>
</dbReference>
<evidence type="ECO:0000256" key="4">
    <source>
        <dbReference type="RuleBase" id="RU003690"/>
    </source>
</evidence>
<comment type="similarity">
    <text evidence="1 4">Belongs to the glycosyl hydrolase 1 family.</text>
</comment>
<dbReference type="InterPro" id="IPR017853">
    <property type="entry name" value="GH"/>
</dbReference>
<dbReference type="PANTHER" id="PTHR10353">
    <property type="entry name" value="GLYCOSYL HYDROLASE"/>
    <property type="match status" value="1"/>
</dbReference>
<accession>A0ABU6VJV2</accession>
<keyword evidence="6" id="KW-0732">Signal</keyword>